<sequence>MQQRAVGLDTRVMTMPEKAYTREDHMLLHGPYVQVGDEESRILHPPVATNNFEIKSDLITMIQQKIQFHGLANESPREHVKRFLELLGGFKINGVPEEAIRLRLSPYSLSGKAQQWLNNRPTL</sequence>
<evidence type="ECO:0000313" key="1">
    <source>
        <dbReference type="EMBL" id="CAL1370416.1"/>
    </source>
</evidence>
<proteinExistence type="predicted"/>
<protein>
    <submittedName>
        <fullName evidence="1">Uncharacterized protein</fullName>
    </submittedName>
</protein>
<dbReference type="Proteomes" id="UP001497516">
    <property type="component" value="Chromosome 2"/>
</dbReference>
<reference evidence="1 2" key="1">
    <citation type="submission" date="2024-04" db="EMBL/GenBank/DDBJ databases">
        <authorList>
            <person name="Fracassetti M."/>
        </authorList>
    </citation>
    <scope>NUCLEOTIDE SEQUENCE [LARGE SCALE GENOMIC DNA]</scope>
</reference>
<keyword evidence="2" id="KW-1185">Reference proteome</keyword>
<accession>A0AAV2D949</accession>
<evidence type="ECO:0000313" key="2">
    <source>
        <dbReference type="Proteomes" id="UP001497516"/>
    </source>
</evidence>
<gene>
    <name evidence="1" type="ORF">LTRI10_LOCUS12545</name>
</gene>
<dbReference type="EMBL" id="OZ034815">
    <property type="protein sequence ID" value="CAL1370416.1"/>
    <property type="molecule type" value="Genomic_DNA"/>
</dbReference>
<name>A0AAV2D949_9ROSI</name>
<organism evidence="1 2">
    <name type="scientific">Linum trigynum</name>
    <dbReference type="NCBI Taxonomy" id="586398"/>
    <lineage>
        <taxon>Eukaryota</taxon>
        <taxon>Viridiplantae</taxon>
        <taxon>Streptophyta</taxon>
        <taxon>Embryophyta</taxon>
        <taxon>Tracheophyta</taxon>
        <taxon>Spermatophyta</taxon>
        <taxon>Magnoliopsida</taxon>
        <taxon>eudicotyledons</taxon>
        <taxon>Gunneridae</taxon>
        <taxon>Pentapetalae</taxon>
        <taxon>rosids</taxon>
        <taxon>fabids</taxon>
        <taxon>Malpighiales</taxon>
        <taxon>Linaceae</taxon>
        <taxon>Linum</taxon>
    </lineage>
</organism>
<dbReference type="AlphaFoldDB" id="A0AAV2D949"/>